<evidence type="ECO:0000313" key="4">
    <source>
        <dbReference type="Proteomes" id="UP000308760"/>
    </source>
</evidence>
<dbReference type="InterPro" id="IPR000600">
    <property type="entry name" value="ROK"/>
</dbReference>
<comment type="caution">
    <text evidence="3">The sequence shown here is derived from an EMBL/GenBank/DDBJ whole genome shotgun (WGS) entry which is preliminary data.</text>
</comment>
<dbReference type="InterPro" id="IPR036390">
    <property type="entry name" value="WH_DNA-bd_sf"/>
</dbReference>
<dbReference type="Pfam" id="PF00480">
    <property type="entry name" value="ROK"/>
    <property type="match status" value="1"/>
</dbReference>
<gene>
    <name evidence="3" type="ORF">FAB82_11075</name>
</gene>
<dbReference type="PANTHER" id="PTHR18964">
    <property type="entry name" value="ROK (REPRESSOR, ORF, KINASE) FAMILY"/>
    <property type="match status" value="1"/>
</dbReference>
<dbReference type="InterPro" id="IPR000835">
    <property type="entry name" value="HTH_MarR-typ"/>
</dbReference>
<evidence type="ECO:0000256" key="1">
    <source>
        <dbReference type="ARBA" id="ARBA00006479"/>
    </source>
</evidence>
<organism evidence="3 4">
    <name type="scientific">Glycomyces buryatensis</name>
    <dbReference type="NCBI Taxonomy" id="2570927"/>
    <lineage>
        <taxon>Bacteria</taxon>
        <taxon>Bacillati</taxon>
        <taxon>Actinomycetota</taxon>
        <taxon>Actinomycetes</taxon>
        <taxon>Glycomycetales</taxon>
        <taxon>Glycomycetaceae</taxon>
        <taxon>Glycomyces</taxon>
    </lineage>
</organism>
<dbReference type="InterPro" id="IPR036388">
    <property type="entry name" value="WH-like_DNA-bd_sf"/>
</dbReference>
<feature type="domain" description="HTH marR-type" evidence="2">
    <location>
        <begin position="19"/>
        <end position="71"/>
    </location>
</feature>
<name>A0A4S8QLM4_9ACTN</name>
<evidence type="ECO:0000313" key="3">
    <source>
        <dbReference type="EMBL" id="THV41634.1"/>
    </source>
</evidence>
<dbReference type="Gene3D" id="3.30.420.40">
    <property type="match status" value="2"/>
</dbReference>
<dbReference type="Proteomes" id="UP000308760">
    <property type="component" value="Unassembled WGS sequence"/>
</dbReference>
<protein>
    <submittedName>
        <fullName evidence="3">ROK family transcriptional regulator</fullName>
    </submittedName>
</protein>
<evidence type="ECO:0000259" key="2">
    <source>
        <dbReference type="Pfam" id="PF12802"/>
    </source>
</evidence>
<keyword evidence="4" id="KW-1185">Reference proteome</keyword>
<accession>A0A4S8QLM4</accession>
<dbReference type="Pfam" id="PF12802">
    <property type="entry name" value="MarR_2"/>
    <property type="match status" value="1"/>
</dbReference>
<dbReference type="SUPFAM" id="SSF46785">
    <property type="entry name" value="Winged helix' DNA-binding domain"/>
    <property type="match status" value="1"/>
</dbReference>
<reference evidence="4" key="1">
    <citation type="submission" date="2019-04" db="EMBL/GenBank/DDBJ databases">
        <title>Nocardioides xinjiangensis sp. nov.</title>
        <authorList>
            <person name="Liu S."/>
        </authorList>
    </citation>
    <scope>NUCLEOTIDE SEQUENCE [LARGE SCALE GENOMIC DNA]</scope>
    <source>
        <strain evidence="4">18</strain>
    </source>
</reference>
<dbReference type="PANTHER" id="PTHR18964:SF149">
    <property type="entry name" value="BIFUNCTIONAL UDP-N-ACETYLGLUCOSAMINE 2-EPIMERASE_N-ACETYLMANNOSAMINE KINASE"/>
    <property type="match status" value="1"/>
</dbReference>
<dbReference type="Gene3D" id="1.10.10.10">
    <property type="entry name" value="Winged helix-like DNA-binding domain superfamily/Winged helix DNA-binding domain"/>
    <property type="match status" value="1"/>
</dbReference>
<dbReference type="RefSeq" id="WP_136534597.1">
    <property type="nucleotide sequence ID" value="NZ_STGY01000042.1"/>
</dbReference>
<dbReference type="SUPFAM" id="SSF53067">
    <property type="entry name" value="Actin-like ATPase domain"/>
    <property type="match status" value="1"/>
</dbReference>
<reference evidence="3 4" key="2">
    <citation type="submission" date="2019-05" db="EMBL/GenBank/DDBJ databases">
        <title>Glycomyces buryatensis sp. nov.</title>
        <authorList>
            <person name="Nikitina E."/>
        </authorList>
    </citation>
    <scope>NUCLEOTIDE SEQUENCE [LARGE SCALE GENOMIC DNA]</scope>
    <source>
        <strain evidence="3 4">18</strain>
    </source>
</reference>
<dbReference type="GO" id="GO:0003700">
    <property type="term" value="F:DNA-binding transcription factor activity"/>
    <property type="evidence" value="ECO:0007669"/>
    <property type="project" value="InterPro"/>
</dbReference>
<dbReference type="EMBL" id="STGY01000042">
    <property type="protein sequence ID" value="THV41634.1"/>
    <property type="molecule type" value="Genomic_DNA"/>
</dbReference>
<proteinExistence type="inferred from homology"/>
<dbReference type="AlphaFoldDB" id="A0A4S8QLM4"/>
<sequence length="402" mass="41300">MPRTTSGSLQTLRKSNQERVLSLLLESGPTHRAELARRAGVSRTTVSTIVTDLIGRGLVVEADAEAGADGRAKEALAVNPAAGMALGLDFTFDHVWVHLADLARGEIAGGGRVVDVELGWAERIDVAEDVLGSLIAEHGLDRGRIVGAGIGLPGPIEKSTGIVSTSLPDQPWSQVHAADEFSKRLAMPVEIENNTRLEAVAEAYGGAGAGVGDVLYVGLSSGIAASLILDGRVVRGAVGAAGELGHTSINVDGPACPCGNRGCLVLRAGIPAILASLRDHLGPKATIDDVLAAAGAGDRACEGVLADVGQLTGQVLASLCNLLNPQRIVVGGELAQAGDALLDPMRGAIRRYALSLVRDVEVVPAALDLGARAGAVGGAELILGEKDDLARTLNRLDGRMQR</sequence>
<comment type="similarity">
    <text evidence="1">Belongs to the ROK (NagC/XylR) family.</text>
</comment>
<dbReference type="InterPro" id="IPR043129">
    <property type="entry name" value="ATPase_NBD"/>
</dbReference>
<dbReference type="OrthoDB" id="4083144at2"/>